<dbReference type="CDD" id="cd00158">
    <property type="entry name" value="RHOD"/>
    <property type="match status" value="1"/>
</dbReference>
<dbReference type="EMBL" id="LNYK01000003">
    <property type="protein sequence ID" value="KTD22967.1"/>
    <property type="molecule type" value="Genomic_DNA"/>
</dbReference>
<keyword evidence="1" id="KW-0472">Membrane</keyword>
<evidence type="ECO:0000256" key="1">
    <source>
        <dbReference type="SAM" id="Phobius"/>
    </source>
</evidence>
<dbReference type="PROSITE" id="PS50206">
    <property type="entry name" value="RHODANESE_3"/>
    <property type="match status" value="1"/>
</dbReference>
<dbReference type="InterPro" id="IPR001763">
    <property type="entry name" value="Rhodanese-like_dom"/>
</dbReference>
<gene>
    <name evidence="3" type="ORF">Llon_0357</name>
</gene>
<dbReference type="Gene3D" id="3.40.250.10">
    <property type="entry name" value="Rhodanese-like domain"/>
    <property type="match status" value="1"/>
</dbReference>
<keyword evidence="1" id="KW-0812">Transmembrane</keyword>
<feature type="transmembrane region" description="Helical" evidence="1">
    <location>
        <begin position="12"/>
        <end position="31"/>
    </location>
</feature>
<dbReference type="RefSeq" id="WP_058528374.1">
    <property type="nucleotide sequence ID" value="NZ_CAAAHZ010000004.1"/>
</dbReference>
<dbReference type="InterPro" id="IPR050229">
    <property type="entry name" value="GlpE_sulfurtransferase"/>
</dbReference>
<dbReference type="AlphaFoldDB" id="A0A0W0VS41"/>
<name>A0A0W0VS41_9GAMM</name>
<dbReference type="PATRIC" id="fig|45068.5.peg.378"/>
<comment type="caution">
    <text evidence="3">The sequence shown here is derived from an EMBL/GenBank/DDBJ whole genome shotgun (WGS) entry which is preliminary data.</text>
</comment>
<sequence length="141" mass="15274">MGQIGQFIINHWGLWLALLVILALILGNELLARRHKAQELTPSMAIDKINHENAVVIDLRDAESFRAGHIINAVSLSANDLTSQRMDKYKSKPIILVCARGLQSPGLAARLRAEGFANPMVLSGGMAAWTAANLPVVKGRA</sequence>
<dbReference type="OrthoDB" id="9808735at2"/>
<dbReference type="PANTHER" id="PTHR43031">
    <property type="entry name" value="FAD-DEPENDENT OXIDOREDUCTASE"/>
    <property type="match status" value="1"/>
</dbReference>
<dbReference type="Proteomes" id="UP000054997">
    <property type="component" value="Unassembled WGS sequence"/>
</dbReference>
<protein>
    <submittedName>
        <fullName evidence="3">Rhodanese domain-containing protein</fullName>
    </submittedName>
</protein>
<dbReference type="SMART" id="SM00450">
    <property type="entry name" value="RHOD"/>
    <property type="match status" value="1"/>
</dbReference>
<evidence type="ECO:0000259" key="2">
    <source>
        <dbReference type="PROSITE" id="PS50206"/>
    </source>
</evidence>
<evidence type="ECO:0000313" key="3">
    <source>
        <dbReference type="EMBL" id="KTD22967.1"/>
    </source>
</evidence>
<dbReference type="Pfam" id="PF00581">
    <property type="entry name" value="Rhodanese"/>
    <property type="match status" value="1"/>
</dbReference>
<accession>A0A0W0VS41</accession>
<dbReference type="STRING" id="45068.Llon_0357"/>
<dbReference type="SUPFAM" id="SSF52821">
    <property type="entry name" value="Rhodanese/Cell cycle control phosphatase"/>
    <property type="match status" value="1"/>
</dbReference>
<feature type="domain" description="Rhodanese" evidence="2">
    <location>
        <begin position="50"/>
        <end position="138"/>
    </location>
</feature>
<reference evidence="3 4" key="1">
    <citation type="submission" date="2015-11" db="EMBL/GenBank/DDBJ databases">
        <title>Genomic analysis of 38 Legionella species identifies large and diverse effector repertoires.</title>
        <authorList>
            <person name="Burstein D."/>
            <person name="Amaro F."/>
            <person name="Zusman T."/>
            <person name="Lifshitz Z."/>
            <person name="Cohen O."/>
            <person name="Gilbert J.A."/>
            <person name="Pupko T."/>
            <person name="Shuman H.A."/>
            <person name="Segal G."/>
        </authorList>
    </citation>
    <scope>NUCLEOTIDE SEQUENCE [LARGE SCALE GENOMIC DNA]</scope>
    <source>
        <strain evidence="3 4">ATCC 49505</strain>
    </source>
</reference>
<dbReference type="PANTHER" id="PTHR43031:SF18">
    <property type="entry name" value="RHODANESE-RELATED SULFURTRANSFERASES"/>
    <property type="match status" value="1"/>
</dbReference>
<evidence type="ECO:0000313" key="4">
    <source>
        <dbReference type="Proteomes" id="UP000054997"/>
    </source>
</evidence>
<dbReference type="InterPro" id="IPR036873">
    <property type="entry name" value="Rhodanese-like_dom_sf"/>
</dbReference>
<keyword evidence="4" id="KW-1185">Reference proteome</keyword>
<organism evidence="3 4">
    <name type="scientific">Legionella londiniensis</name>
    <dbReference type="NCBI Taxonomy" id="45068"/>
    <lineage>
        <taxon>Bacteria</taxon>
        <taxon>Pseudomonadati</taxon>
        <taxon>Pseudomonadota</taxon>
        <taxon>Gammaproteobacteria</taxon>
        <taxon>Legionellales</taxon>
        <taxon>Legionellaceae</taxon>
        <taxon>Legionella</taxon>
    </lineage>
</organism>
<keyword evidence="1" id="KW-1133">Transmembrane helix</keyword>
<proteinExistence type="predicted"/>